<evidence type="ECO:0000313" key="3">
    <source>
        <dbReference type="EMBL" id="KAF2293266.1"/>
    </source>
</evidence>
<comment type="caution">
    <text evidence="3">The sequence shown here is derived from an EMBL/GenBank/DDBJ whole genome shotgun (WGS) entry which is preliminary data.</text>
</comment>
<dbReference type="Pfam" id="PF13041">
    <property type="entry name" value="PPR_2"/>
    <property type="match status" value="1"/>
</dbReference>
<dbReference type="PROSITE" id="PS51375">
    <property type="entry name" value="PPR"/>
    <property type="match status" value="4"/>
</dbReference>
<gene>
    <name evidence="3" type="ORF">GH714_040635</name>
</gene>
<dbReference type="NCBIfam" id="TIGR00756">
    <property type="entry name" value="PPR"/>
    <property type="match status" value="2"/>
</dbReference>
<feature type="repeat" description="PPR" evidence="2">
    <location>
        <begin position="219"/>
        <end position="253"/>
    </location>
</feature>
<dbReference type="PANTHER" id="PTHR47003:SF2">
    <property type="entry name" value="OS01G0970900 PROTEIN"/>
    <property type="match status" value="1"/>
</dbReference>
<dbReference type="Gene3D" id="1.25.40.10">
    <property type="entry name" value="Tetratricopeptide repeat domain"/>
    <property type="match status" value="3"/>
</dbReference>
<keyword evidence="4" id="KW-1185">Reference proteome</keyword>
<dbReference type="EMBL" id="JAAGAX010000014">
    <property type="protein sequence ID" value="KAF2293266.1"/>
    <property type="molecule type" value="Genomic_DNA"/>
</dbReference>
<name>A0A6A6KYV7_HEVBR</name>
<reference evidence="3 4" key="1">
    <citation type="journal article" date="2020" name="Mol. Plant">
        <title>The Chromosome-Based Rubber Tree Genome Provides New Insights into Spurge Genome Evolution and Rubber Biosynthesis.</title>
        <authorList>
            <person name="Liu J."/>
            <person name="Shi C."/>
            <person name="Shi C.C."/>
            <person name="Li W."/>
            <person name="Zhang Q.J."/>
            <person name="Zhang Y."/>
            <person name="Li K."/>
            <person name="Lu H.F."/>
            <person name="Shi C."/>
            <person name="Zhu S.T."/>
            <person name="Xiao Z.Y."/>
            <person name="Nan H."/>
            <person name="Yue Y."/>
            <person name="Zhu X.G."/>
            <person name="Wu Y."/>
            <person name="Hong X.N."/>
            <person name="Fan G.Y."/>
            <person name="Tong Y."/>
            <person name="Zhang D."/>
            <person name="Mao C.L."/>
            <person name="Liu Y.L."/>
            <person name="Hao S.J."/>
            <person name="Liu W.Q."/>
            <person name="Lv M.Q."/>
            <person name="Zhang H.B."/>
            <person name="Liu Y."/>
            <person name="Hu-Tang G.R."/>
            <person name="Wang J.P."/>
            <person name="Wang J.H."/>
            <person name="Sun Y.H."/>
            <person name="Ni S.B."/>
            <person name="Chen W.B."/>
            <person name="Zhang X.C."/>
            <person name="Jiao Y.N."/>
            <person name="Eichler E.E."/>
            <person name="Li G.H."/>
            <person name="Liu X."/>
            <person name="Gao L.Z."/>
        </authorList>
    </citation>
    <scope>NUCLEOTIDE SEQUENCE [LARGE SCALE GENOMIC DNA]</scope>
    <source>
        <strain evidence="4">cv. GT1</strain>
        <tissue evidence="3">Leaf</tissue>
    </source>
</reference>
<accession>A0A6A6KYV7</accession>
<sequence>MELLLANDWSTELEGELQNSNPTLTHETVIYALKKLDKNPDKAWGFFNWACERNGFKPSSPLYSIMLRILVNKDSMKNFWITLRKMKEQGFYIDEETYLTISARFKKEKMRSDVVAFKHFFDRMVNENAMDSVVKNVATVISEKDWSNEVEEELGGMGILLTDNFVIGVLKELRNYPLKALQFFIGLYSFAEHLSKRQPDLDLVSRVANKFAATGNSLSKAVYDGIHRSLTSAGEFDEAAKIMKVMKDAGYEPDNITYSQLVFGLCKARRLEEACEVLDEMEAHGCIPDTKTWTILIQGHCSAAEIDKAFMCFAKMMEKNCNADADLLDVLINAFLSQKRIDGAYTLLVEMVNKASLRPWQATYKLLIEKLLEERKLEEALNLLRLMKQHNHPPFPEPFVLYISKFGTVADVADFFKALSVKENPSTSAYLHVFQSFFKEGRHSEAKDLLYKCPHRIRKHPKICELFGSAKSVETTA</sequence>
<protein>
    <recommendedName>
        <fullName evidence="5">Pentacotripeptide-repeat region of PRORP domain-containing protein</fullName>
    </recommendedName>
</protein>
<dbReference type="Pfam" id="PF12854">
    <property type="entry name" value="PPR_1"/>
    <property type="match status" value="1"/>
</dbReference>
<evidence type="ECO:0000313" key="4">
    <source>
        <dbReference type="Proteomes" id="UP000467840"/>
    </source>
</evidence>
<dbReference type="InterPro" id="IPR011990">
    <property type="entry name" value="TPR-like_helical_dom_sf"/>
</dbReference>
<evidence type="ECO:0000256" key="2">
    <source>
        <dbReference type="PROSITE-ProRule" id="PRU00708"/>
    </source>
</evidence>
<keyword evidence="1" id="KW-0677">Repeat</keyword>
<dbReference type="Pfam" id="PF01535">
    <property type="entry name" value="PPR"/>
    <property type="match status" value="1"/>
</dbReference>
<feature type="repeat" description="PPR" evidence="2">
    <location>
        <begin position="289"/>
        <end position="323"/>
    </location>
</feature>
<dbReference type="AlphaFoldDB" id="A0A6A6KYV7"/>
<dbReference type="PANTHER" id="PTHR47003">
    <property type="entry name" value="OS01G0970900 PROTEIN"/>
    <property type="match status" value="1"/>
</dbReference>
<feature type="repeat" description="PPR" evidence="2">
    <location>
        <begin position="254"/>
        <end position="288"/>
    </location>
</feature>
<dbReference type="Proteomes" id="UP000467840">
    <property type="component" value="Chromosome 13"/>
</dbReference>
<dbReference type="InterPro" id="IPR002885">
    <property type="entry name" value="PPR_rpt"/>
</dbReference>
<feature type="repeat" description="PPR" evidence="2">
    <location>
        <begin position="360"/>
        <end position="394"/>
    </location>
</feature>
<evidence type="ECO:0000256" key="1">
    <source>
        <dbReference type="ARBA" id="ARBA00022737"/>
    </source>
</evidence>
<dbReference type="InterPro" id="IPR044578">
    <property type="entry name" value="BIR6-like"/>
</dbReference>
<proteinExistence type="predicted"/>
<evidence type="ECO:0008006" key="5">
    <source>
        <dbReference type="Google" id="ProtNLM"/>
    </source>
</evidence>
<dbReference type="GO" id="GO:0008380">
    <property type="term" value="P:RNA splicing"/>
    <property type="evidence" value="ECO:0007669"/>
    <property type="project" value="InterPro"/>
</dbReference>
<organism evidence="3 4">
    <name type="scientific">Hevea brasiliensis</name>
    <name type="common">Para rubber tree</name>
    <name type="synonym">Siphonia brasiliensis</name>
    <dbReference type="NCBI Taxonomy" id="3981"/>
    <lineage>
        <taxon>Eukaryota</taxon>
        <taxon>Viridiplantae</taxon>
        <taxon>Streptophyta</taxon>
        <taxon>Embryophyta</taxon>
        <taxon>Tracheophyta</taxon>
        <taxon>Spermatophyta</taxon>
        <taxon>Magnoliopsida</taxon>
        <taxon>eudicotyledons</taxon>
        <taxon>Gunneridae</taxon>
        <taxon>Pentapetalae</taxon>
        <taxon>rosids</taxon>
        <taxon>fabids</taxon>
        <taxon>Malpighiales</taxon>
        <taxon>Euphorbiaceae</taxon>
        <taxon>Crotonoideae</taxon>
        <taxon>Micrandreae</taxon>
        <taxon>Hevea</taxon>
    </lineage>
</organism>